<keyword evidence="11" id="KW-1185">Reference proteome</keyword>
<accession>A0AAE3H7L8</accession>
<dbReference type="CDD" id="cd08998">
    <property type="entry name" value="GH43_Arb43a-like"/>
    <property type="match status" value="1"/>
</dbReference>
<dbReference type="InterPro" id="IPR006710">
    <property type="entry name" value="Glyco_hydro_43"/>
</dbReference>
<gene>
    <name evidence="10" type="ORF">EGI31_21885</name>
</gene>
<evidence type="ECO:0000256" key="3">
    <source>
        <dbReference type="ARBA" id="ARBA00022801"/>
    </source>
</evidence>
<feature type="active site" description="Proton acceptor" evidence="5">
    <location>
        <position position="32"/>
    </location>
</feature>
<dbReference type="Gene3D" id="2.115.10.20">
    <property type="entry name" value="Glycosyl hydrolase domain, family 43"/>
    <property type="match status" value="1"/>
</dbReference>
<dbReference type="Gene3D" id="2.80.10.50">
    <property type="match status" value="1"/>
</dbReference>
<dbReference type="Pfam" id="PF04616">
    <property type="entry name" value="Glyco_hydro_43"/>
    <property type="match status" value="1"/>
</dbReference>
<feature type="active site" description="Proton donor" evidence="5">
    <location>
        <position position="185"/>
    </location>
</feature>
<sequence length="480" mass="52263">MKKNKITFIISTLALSIVQFSMAQIGRPFIHDPSTVAECEGKYYTFGTGGGGLISNDGWTWHGGGVRPGGGAAPDVIKIGDRYLVIYGATGGSPNHKGAILTMWNKTLDPKSPDFKYSEPIVVATSDGYEECDAIDPGVMIDPTNGRLWLTYGTYFGYTRLIELDPITGGLKKGNKPVDVAIVCEASTLVYRDGWYYLLATHGSCCDGANSTYNVVVGRSKKITGPYMDNVGRGMLEGGGKMVAATRGDLIGPGHFGHIILEKGVEKMSIHYEADLEQGGRSVLGILPVVWKDGWPVAGEKFKEGTFEIESVRRGYALELAVDFSRMPNAPRGFNQPNTEPIKPVPALKLEDVAKNWPSGNINLRIGDYMSRPHQKWTITDAPDSTGYLGGPYYKIVLTGTNRALTATANAEVITLPEFTGSPEQLWRIDQLTDGTYRIMPKAVPNSNEKLALISSGDSTPTLGKFDFKSDNSKWNFRNP</sequence>
<comment type="caution">
    <text evidence="10">The sequence shown here is derived from an EMBL/GenBank/DDBJ whole genome shotgun (WGS) entry which is preliminary data.</text>
</comment>
<dbReference type="GO" id="GO:0005975">
    <property type="term" value="P:carbohydrate metabolic process"/>
    <property type="evidence" value="ECO:0007669"/>
    <property type="project" value="InterPro"/>
</dbReference>
<protein>
    <submittedName>
        <fullName evidence="10">Glycoside hydrolase</fullName>
    </submittedName>
</protein>
<dbReference type="EMBL" id="RJUF01000185">
    <property type="protein sequence ID" value="MCP9765596.1"/>
    <property type="molecule type" value="Genomic_DNA"/>
</dbReference>
<keyword evidence="4 7" id="KW-0326">Glycosidase</keyword>
<feature type="signal peptide" evidence="8">
    <location>
        <begin position="1"/>
        <end position="23"/>
    </location>
</feature>
<evidence type="ECO:0000256" key="2">
    <source>
        <dbReference type="ARBA" id="ARBA00009865"/>
    </source>
</evidence>
<dbReference type="InterPro" id="IPR035992">
    <property type="entry name" value="Ricin_B-like_lectins"/>
</dbReference>
<evidence type="ECO:0000256" key="5">
    <source>
        <dbReference type="PIRSR" id="PIRSR606710-1"/>
    </source>
</evidence>
<comment type="similarity">
    <text evidence="2 7">Belongs to the glycosyl hydrolase 43 family.</text>
</comment>
<dbReference type="GO" id="GO:0004553">
    <property type="term" value="F:hydrolase activity, hydrolyzing O-glycosyl compounds"/>
    <property type="evidence" value="ECO:0007669"/>
    <property type="project" value="InterPro"/>
</dbReference>
<feature type="domain" description="Ricin B lectin" evidence="9">
    <location>
        <begin position="374"/>
        <end position="443"/>
    </location>
</feature>
<proteinExistence type="inferred from homology"/>
<dbReference type="AlphaFoldDB" id="A0AAE3H7L8"/>
<evidence type="ECO:0000259" key="9">
    <source>
        <dbReference type="Pfam" id="PF14200"/>
    </source>
</evidence>
<evidence type="ECO:0000256" key="8">
    <source>
        <dbReference type="SAM" id="SignalP"/>
    </source>
</evidence>
<dbReference type="Proteomes" id="UP001204144">
    <property type="component" value="Unassembled WGS sequence"/>
</dbReference>
<dbReference type="InterPro" id="IPR050727">
    <property type="entry name" value="GH43_arabinanases"/>
</dbReference>
<keyword evidence="8" id="KW-0732">Signal</keyword>
<feature type="chain" id="PRO_5041950186" evidence="8">
    <location>
        <begin position="24"/>
        <end position="480"/>
    </location>
</feature>
<dbReference type="PANTHER" id="PTHR43301">
    <property type="entry name" value="ARABINAN ENDO-1,5-ALPHA-L-ARABINOSIDASE"/>
    <property type="match status" value="1"/>
</dbReference>
<reference evidence="10 11" key="1">
    <citation type="submission" date="2018-11" db="EMBL/GenBank/DDBJ databases">
        <title>Novel bacteria species description.</title>
        <authorList>
            <person name="Han J.-H."/>
        </authorList>
    </citation>
    <scope>NUCLEOTIDE SEQUENCE [LARGE SCALE GENOMIC DNA]</scope>
    <source>
        <strain evidence="10 11">KCTC23259</strain>
    </source>
</reference>
<evidence type="ECO:0000313" key="10">
    <source>
        <dbReference type="EMBL" id="MCP9765596.1"/>
    </source>
</evidence>
<evidence type="ECO:0000256" key="1">
    <source>
        <dbReference type="ARBA" id="ARBA00004834"/>
    </source>
</evidence>
<evidence type="ECO:0000256" key="6">
    <source>
        <dbReference type="PIRSR" id="PIRSR606710-2"/>
    </source>
</evidence>
<comment type="pathway">
    <text evidence="1">Glycan metabolism; L-arabinan degradation.</text>
</comment>
<dbReference type="InterPro" id="IPR023296">
    <property type="entry name" value="Glyco_hydro_beta-prop_sf"/>
</dbReference>
<dbReference type="SUPFAM" id="SSF50370">
    <property type="entry name" value="Ricin B-like lectins"/>
    <property type="match status" value="1"/>
</dbReference>
<dbReference type="RefSeq" id="WP_255039311.1">
    <property type="nucleotide sequence ID" value="NZ_RJUF01000185.1"/>
</dbReference>
<dbReference type="SUPFAM" id="SSF75005">
    <property type="entry name" value="Arabinanase/levansucrase/invertase"/>
    <property type="match status" value="1"/>
</dbReference>
<evidence type="ECO:0000256" key="4">
    <source>
        <dbReference type="ARBA" id="ARBA00023295"/>
    </source>
</evidence>
<evidence type="ECO:0000313" key="11">
    <source>
        <dbReference type="Proteomes" id="UP001204144"/>
    </source>
</evidence>
<feature type="site" description="Important for catalytic activity, responsible for pKa modulation of the active site Glu and correct orientation of both the proton donor and substrate" evidence="6">
    <location>
        <position position="136"/>
    </location>
</feature>
<evidence type="ECO:0000256" key="7">
    <source>
        <dbReference type="RuleBase" id="RU361187"/>
    </source>
</evidence>
<dbReference type="InterPro" id="IPR000772">
    <property type="entry name" value="Ricin_B_lectin"/>
</dbReference>
<dbReference type="CDD" id="cd00161">
    <property type="entry name" value="beta-trefoil_Ricin-like"/>
    <property type="match status" value="1"/>
</dbReference>
<dbReference type="Pfam" id="PF14200">
    <property type="entry name" value="RicinB_lectin_2"/>
    <property type="match status" value="1"/>
</dbReference>
<organism evidence="10 11">
    <name type="scientific">Lacihabitans soyangensis</name>
    <dbReference type="NCBI Taxonomy" id="869394"/>
    <lineage>
        <taxon>Bacteria</taxon>
        <taxon>Pseudomonadati</taxon>
        <taxon>Bacteroidota</taxon>
        <taxon>Cytophagia</taxon>
        <taxon>Cytophagales</taxon>
        <taxon>Leadbetterellaceae</taxon>
        <taxon>Lacihabitans</taxon>
    </lineage>
</organism>
<name>A0AAE3H7L8_9BACT</name>
<keyword evidence="3 7" id="KW-0378">Hydrolase</keyword>
<dbReference type="PANTHER" id="PTHR43301:SF3">
    <property type="entry name" value="ARABINAN ENDO-1,5-ALPHA-L-ARABINOSIDASE A-RELATED"/>
    <property type="match status" value="1"/>
</dbReference>